<sequence>MNVQRFSQQVVFALHQDFDRPVRLRKIARFGFYDNILLNAAVKGIAPLDELLHEMFDKNDGDSILRFLDEQSHLGEEVKLLASLTFKPYIQSLLAYARY</sequence>
<dbReference type="RefSeq" id="WP_009053865.1">
    <property type="nucleotide sequence ID" value="NZ_AJYA01000012.1"/>
</dbReference>
<accession>I5C7L3</accession>
<dbReference type="STRING" id="1189621.A3SI_05509"/>
<reference evidence="1 2" key="1">
    <citation type="submission" date="2012-05" db="EMBL/GenBank/DDBJ databases">
        <title>Genome sequence of Nitritalea halalkaliphila LW7.</title>
        <authorList>
            <person name="Jangir P.K."/>
            <person name="Singh A."/>
            <person name="Shivaji S."/>
            <person name="Sharma R."/>
        </authorList>
    </citation>
    <scope>NUCLEOTIDE SEQUENCE [LARGE SCALE GENOMIC DNA]</scope>
    <source>
        <strain evidence="1 2">LW7</strain>
    </source>
</reference>
<organism evidence="1 2">
    <name type="scientific">Nitritalea halalkaliphila LW7</name>
    <dbReference type="NCBI Taxonomy" id="1189621"/>
    <lineage>
        <taxon>Bacteria</taxon>
        <taxon>Pseudomonadati</taxon>
        <taxon>Bacteroidota</taxon>
        <taxon>Cytophagia</taxon>
        <taxon>Cytophagales</taxon>
        <taxon>Cyclobacteriaceae</taxon>
        <taxon>Nitritalea</taxon>
    </lineage>
</organism>
<proteinExistence type="predicted"/>
<protein>
    <submittedName>
        <fullName evidence="1">Lycopene beta and epsilon cyclase</fullName>
    </submittedName>
</protein>
<keyword evidence="2" id="KW-1185">Reference proteome</keyword>
<gene>
    <name evidence="1" type="ORF">A3SI_05509</name>
</gene>
<name>I5C7L3_9BACT</name>
<evidence type="ECO:0000313" key="2">
    <source>
        <dbReference type="Proteomes" id="UP000005551"/>
    </source>
</evidence>
<dbReference type="OrthoDB" id="24355at2"/>
<dbReference type="AlphaFoldDB" id="I5C7L3"/>
<evidence type="ECO:0000313" key="1">
    <source>
        <dbReference type="EMBL" id="EIM77815.1"/>
    </source>
</evidence>
<comment type="caution">
    <text evidence="1">The sequence shown here is derived from an EMBL/GenBank/DDBJ whole genome shotgun (WGS) entry which is preliminary data.</text>
</comment>
<dbReference type="Proteomes" id="UP000005551">
    <property type="component" value="Unassembled WGS sequence"/>
</dbReference>
<dbReference type="EMBL" id="AJYA01000012">
    <property type="protein sequence ID" value="EIM77815.1"/>
    <property type="molecule type" value="Genomic_DNA"/>
</dbReference>